<evidence type="ECO:0000256" key="1">
    <source>
        <dbReference type="SAM" id="Phobius"/>
    </source>
</evidence>
<feature type="transmembrane region" description="Helical" evidence="1">
    <location>
        <begin position="133"/>
        <end position="157"/>
    </location>
</feature>
<feature type="transmembrane region" description="Helical" evidence="1">
    <location>
        <begin position="101"/>
        <end position="121"/>
    </location>
</feature>
<reference evidence="3" key="1">
    <citation type="journal article" date="2018" name="Nat. Microbiol.">
        <title>Leveraging single-cell genomics to expand the fungal tree of life.</title>
        <authorList>
            <person name="Ahrendt S.R."/>
            <person name="Quandt C.A."/>
            <person name="Ciobanu D."/>
            <person name="Clum A."/>
            <person name="Salamov A."/>
            <person name="Andreopoulos B."/>
            <person name="Cheng J.F."/>
            <person name="Woyke T."/>
            <person name="Pelin A."/>
            <person name="Henrissat B."/>
            <person name="Reynolds N.K."/>
            <person name="Benny G.L."/>
            <person name="Smith M.E."/>
            <person name="James T.Y."/>
            <person name="Grigoriev I.V."/>
        </authorList>
    </citation>
    <scope>NUCLEOTIDE SEQUENCE [LARGE SCALE GENOMIC DNA]</scope>
    <source>
        <strain evidence="3">CSF55</strain>
    </source>
</reference>
<keyword evidence="1" id="KW-0812">Transmembrane</keyword>
<feature type="transmembrane region" description="Helical" evidence="1">
    <location>
        <begin position="42"/>
        <end position="63"/>
    </location>
</feature>
<gene>
    <name evidence="2" type="ORF">ROZALSC1DRAFT_26566</name>
</gene>
<dbReference type="InterPro" id="IPR026508">
    <property type="entry name" value="TMEM164"/>
</dbReference>
<accession>A0A4P9YQG7</accession>
<dbReference type="Proteomes" id="UP000281549">
    <property type="component" value="Unassembled WGS sequence"/>
</dbReference>
<keyword evidence="1" id="KW-0472">Membrane</keyword>
<dbReference type="PANTHER" id="PTHR20948:SF2">
    <property type="entry name" value="TRANSMEMBRANE PROTEIN 164"/>
    <property type="match status" value="1"/>
</dbReference>
<feature type="transmembrane region" description="Helical" evidence="1">
    <location>
        <begin position="177"/>
        <end position="204"/>
    </location>
</feature>
<protein>
    <submittedName>
        <fullName evidence="2">Uncharacterized protein</fullName>
    </submittedName>
</protein>
<evidence type="ECO:0000313" key="2">
    <source>
        <dbReference type="EMBL" id="RKP22053.1"/>
    </source>
</evidence>
<evidence type="ECO:0000313" key="3">
    <source>
        <dbReference type="Proteomes" id="UP000281549"/>
    </source>
</evidence>
<dbReference type="AlphaFoldDB" id="A0A4P9YQG7"/>
<dbReference type="EMBL" id="ML004912">
    <property type="protein sequence ID" value="RKP22053.1"/>
    <property type="molecule type" value="Genomic_DNA"/>
</dbReference>
<name>A0A4P9YQG7_ROZAC</name>
<organism evidence="2 3">
    <name type="scientific">Rozella allomycis (strain CSF55)</name>
    <dbReference type="NCBI Taxonomy" id="988480"/>
    <lineage>
        <taxon>Eukaryota</taxon>
        <taxon>Fungi</taxon>
        <taxon>Fungi incertae sedis</taxon>
        <taxon>Cryptomycota</taxon>
        <taxon>Cryptomycota incertae sedis</taxon>
        <taxon>Rozella</taxon>
    </lineage>
</organism>
<dbReference type="PANTHER" id="PTHR20948">
    <property type="entry name" value="TRANSMEMBRANE PROTEIN 164"/>
    <property type="match status" value="1"/>
</dbReference>
<keyword evidence="1" id="KW-1133">Transmembrane helix</keyword>
<dbReference type="Pfam" id="PF14808">
    <property type="entry name" value="TMEM164"/>
    <property type="match status" value="1"/>
</dbReference>
<sequence>MHHGKLPKIPDHLFSQKLRFRSTSLGIFSLLLLVYHKSNNNTLIFLMQPCHVNLIILMCITLMTTPIRTYLFNVYLHNQWGVSWLAIFNPDLRSHHQPLETFNFFFEHIVLVVLPIYWIYSKKITVWKFSWKFAFQSYWCFAMYHAWILEPLSYISAQNLNYMMAPPPGPLRLFGTYYRNVMFIAGFILTVSTRLIVESIMLVIKYCNKQKKIYKLM</sequence>
<feature type="transmembrane region" description="Helical" evidence="1">
    <location>
        <begin position="20"/>
        <end position="36"/>
    </location>
</feature>
<proteinExistence type="predicted"/>